<proteinExistence type="predicted"/>
<sequence length="52" mass="5832">MSKAALKPPPAADLYERDFFAWPQVQAELLRAGRFDELDLRQLIDEVASGGQ</sequence>
<dbReference type="RefSeq" id="WP_255538497.1">
    <property type="nucleotide sequence ID" value="NZ_JACHOS010000002.1"/>
</dbReference>
<dbReference type="Proteomes" id="UP001404845">
    <property type="component" value="Unassembled WGS sequence"/>
</dbReference>
<comment type="caution">
    <text evidence="1">The sequence shown here is derived from an EMBL/GenBank/DDBJ whole genome shotgun (WGS) entry which is preliminary data.</text>
</comment>
<dbReference type="Gene3D" id="1.20.1220.20">
    <property type="entry name" value="Uncharcterised protein PF01724"/>
    <property type="match status" value="1"/>
</dbReference>
<evidence type="ECO:0000313" key="2">
    <source>
        <dbReference type="Proteomes" id="UP001404845"/>
    </source>
</evidence>
<dbReference type="Pfam" id="PF01724">
    <property type="entry name" value="DUF29"/>
    <property type="match status" value="1"/>
</dbReference>
<dbReference type="EMBL" id="JAQYXL010000001">
    <property type="protein sequence ID" value="MEN3229622.1"/>
    <property type="molecule type" value="Genomic_DNA"/>
</dbReference>
<protein>
    <submittedName>
        <fullName evidence="1">DUF29 family protein</fullName>
    </submittedName>
</protein>
<name>A0ABU9ZDW7_9HYPH</name>
<reference evidence="1 2" key="1">
    <citation type="journal article" date="2023" name="PLoS ONE">
        <title>Complete genome assembly of Hawai'i environmental nontuberculous mycobacteria reveals unexpected co-isolation with methylobacteria.</title>
        <authorList>
            <person name="Hendrix J."/>
            <person name="Epperson L.E."/>
            <person name="Tong E.I."/>
            <person name="Chan Y.L."/>
            <person name="Hasan N.A."/>
            <person name="Dawrs S.N."/>
            <person name="Norton G.J."/>
            <person name="Virdi R."/>
            <person name="Crooks J.L."/>
            <person name="Chan E.D."/>
            <person name="Honda J.R."/>
            <person name="Strong M."/>
        </authorList>
    </citation>
    <scope>NUCLEOTIDE SEQUENCE [LARGE SCALE GENOMIC DNA]</scope>
    <source>
        <strain evidence="1 2">NJH_HI01</strain>
    </source>
</reference>
<accession>A0ABU9ZDW7</accession>
<evidence type="ECO:0000313" key="1">
    <source>
        <dbReference type="EMBL" id="MEN3229622.1"/>
    </source>
</evidence>
<organism evidence="1 2">
    <name type="scientific">Methylorubrum rhodesianum</name>
    <dbReference type="NCBI Taxonomy" id="29427"/>
    <lineage>
        <taxon>Bacteria</taxon>
        <taxon>Pseudomonadati</taxon>
        <taxon>Pseudomonadota</taxon>
        <taxon>Alphaproteobacteria</taxon>
        <taxon>Hyphomicrobiales</taxon>
        <taxon>Methylobacteriaceae</taxon>
        <taxon>Methylorubrum</taxon>
    </lineage>
</organism>
<gene>
    <name evidence="1" type="ORF">PUR21_18555</name>
</gene>
<keyword evidence="2" id="KW-1185">Reference proteome</keyword>